<organism evidence="6">
    <name type="scientific">Capitella teleta</name>
    <name type="common">Polychaete worm</name>
    <dbReference type="NCBI Taxonomy" id="283909"/>
    <lineage>
        <taxon>Eukaryota</taxon>
        <taxon>Metazoa</taxon>
        <taxon>Spiralia</taxon>
        <taxon>Lophotrochozoa</taxon>
        <taxon>Annelida</taxon>
        <taxon>Polychaeta</taxon>
        <taxon>Sedentaria</taxon>
        <taxon>Scolecida</taxon>
        <taxon>Capitellidae</taxon>
        <taxon>Capitella</taxon>
    </lineage>
</organism>
<reference evidence="7" key="3">
    <citation type="submission" date="2015-06" db="UniProtKB">
        <authorList>
            <consortium name="EnsemblMetazoa"/>
        </authorList>
    </citation>
    <scope>IDENTIFICATION</scope>
</reference>
<dbReference type="OrthoDB" id="9940698at2759"/>
<dbReference type="GO" id="GO:0016020">
    <property type="term" value="C:membrane"/>
    <property type="evidence" value="ECO:0007669"/>
    <property type="project" value="UniProtKB-SubCell"/>
</dbReference>
<evidence type="ECO:0000256" key="1">
    <source>
        <dbReference type="ARBA" id="ARBA00004370"/>
    </source>
</evidence>
<evidence type="ECO:0000313" key="8">
    <source>
        <dbReference type="Proteomes" id="UP000014760"/>
    </source>
</evidence>
<dbReference type="GO" id="GO:0005615">
    <property type="term" value="C:extracellular space"/>
    <property type="evidence" value="ECO:0007669"/>
    <property type="project" value="UniProtKB-KW"/>
</dbReference>
<dbReference type="EMBL" id="KB304239">
    <property type="protein sequence ID" value="ELU02226.1"/>
    <property type="molecule type" value="Genomic_DNA"/>
</dbReference>
<proteinExistence type="inferred from homology"/>
<gene>
    <name evidence="6" type="ORF">CAPTEDRAFT_213762</name>
</gene>
<dbReference type="GO" id="GO:0006955">
    <property type="term" value="P:immune response"/>
    <property type="evidence" value="ECO:0007669"/>
    <property type="project" value="InterPro"/>
</dbReference>
<dbReference type="GO" id="GO:0005125">
    <property type="term" value="F:cytokine activity"/>
    <property type="evidence" value="ECO:0007669"/>
    <property type="project" value="UniProtKB-KW"/>
</dbReference>
<evidence type="ECO:0000256" key="2">
    <source>
        <dbReference type="ARBA" id="ARBA00008670"/>
    </source>
</evidence>
<dbReference type="Proteomes" id="UP000014760">
    <property type="component" value="Unassembled WGS sequence"/>
</dbReference>
<comment type="subcellular location">
    <subcellularLocation>
        <location evidence="1">Membrane</location>
    </subcellularLocation>
</comment>
<dbReference type="Pfam" id="PF00229">
    <property type="entry name" value="TNF"/>
    <property type="match status" value="1"/>
</dbReference>
<dbReference type="AlphaFoldDB" id="R7U7U2"/>
<dbReference type="PROSITE" id="PS50049">
    <property type="entry name" value="THD_2"/>
    <property type="match status" value="1"/>
</dbReference>
<dbReference type="PANTHER" id="PTHR11471">
    <property type="entry name" value="TUMOR NECROSIS FACTOR FAMILY MEMBER"/>
    <property type="match status" value="1"/>
</dbReference>
<reference evidence="6 8" key="2">
    <citation type="journal article" date="2013" name="Nature">
        <title>Insights into bilaterian evolution from three spiralian genomes.</title>
        <authorList>
            <person name="Simakov O."/>
            <person name="Marletaz F."/>
            <person name="Cho S.J."/>
            <person name="Edsinger-Gonzales E."/>
            <person name="Havlak P."/>
            <person name="Hellsten U."/>
            <person name="Kuo D.H."/>
            <person name="Larsson T."/>
            <person name="Lv J."/>
            <person name="Arendt D."/>
            <person name="Savage R."/>
            <person name="Osoegawa K."/>
            <person name="de Jong P."/>
            <person name="Grimwood J."/>
            <person name="Chapman J.A."/>
            <person name="Shapiro H."/>
            <person name="Aerts A."/>
            <person name="Otillar R.P."/>
            <person name="Terry A.Y."/>
            <person name="Boore J.L."/>
            <person name="Grigoriev I.V."/>
            <person name="Lindberg D.R."/>
            <person name="Seaver E.C."/>
            <person name="Weisblat D.A."/>
            <person name="Putnam N.H."/>
            <person name="Rokhsar D.S."/>
        </authorList>
    </citation>
    <scope>NUCLEOTIDE SEQUENCE</scope>
    <source>
        <strain evidence="6 8">I ESC-2004</strain>
    </source>
</reference>
<dbReference type="EMBL" id="AMQN01001632">
    <property type="status" value="NOT_ANNOTATED_CDS"/>
    <property type="molecule type" value="Genomic_DNA"/>
</dbReference>
<keyword evidence="3" id="KW-0202">Cytokine</keyword>
<dbReference type="Gene3D" id="2.60.120.40">
    <property type="match status" value="1"/>
</dbReference>
<comment type="similarity">
    <text evidence="2">Belongs to the tumor necrosis factor family.</text>
</comment>
<name>R7U7U2_CAPTE</name>
<dbReference type="HOGENOM" id="CLU_1112215_0_0_1"/>
<sequence length="250" mass="27603">MSEGRGQKVTSVTCVLLCASCVLVLVVKSVHIGQAMEEMKKTSIHDQKSARSRRDVDSECISTEQANEGCRNRIRNIVSDIRRNLHQVSNLPSAHLTLSGHQAEGSGNALRWSSDSPIAHNRLGSLLSSSGETDIKIPISGVYLVYTQLTFNGLKPGRRYSSDPCSFTIERVRRGQDEDLAYGVSTQYKLGRTYSVSDSGADIRAYDSVHTSGVFILETEDILRVRLLHHCTGLGHHEKTFFGLTMVNHT</sequence>
<dbReference type="EMBL" id="AMQN01001633">
    <property type="status" value="NOT_ANNOTATED_CDS"/>
    <property type="molecule type" value="Genomic_DNA"/>
</dbReference>
<dbReference type="InterPro" id="IPR006052">
    <property type="entry name" value="TNF_dom"/>
</dbReference>
<dbReference type="SUPFAM" id="SSF49842">
    <property type="entry name" value="TNF-like"/>
    <property type="match status" value="1"/>
</dbReference>
<evidence type="ECO:0000313" key="7">
    <source>
        <dbReference type="EnsemblMetazoa" id="CapteP213762"/>
    </source>
</evidence>
<evidence type="ECO:0000256" key="3">
    <source>
        <dbReference type="ARBA" id="ARBA00022514"/>
    </source>
</evidence>
<feature type="domain" description="THD" evidence="5">
    <location>
        <begin position="92"/>
        <end position="247"/>
    </location>
</feature>
<evidence type="ECO:0000256" key="4">
    <source>
        <dbReference type="ARBA" id="ARBA00023136"/>
    </source>
</evidence>
<dbReference type="EnsemblMetazoa" id="CapteT213762">
    <property type="protein sequence ID" value="CapteP213762"/>
    <property type="gene ID" value="CapteG213762"/>
</dbReference>
<dbReference type="InterPro" id="IPR008983">
    <property type="entry name" value="Tumour_necrosis_fac-like_dom"/>
</dbReference>
<evidence type="ECO:0000259" key="5">
    <source>
        <dbReference type="PROSITE" id="PS50049"/>
    </source>
</evidence>
<reference evidence="8" key="1">
    <citation type="submission" date="2012-12" db="EMBL/GenBank/DDBJ databases">
        <authorList>
            <person name="Hellsten U."/>
            <person name="Grimwood J."/>
            <person name="Chapman J.A."/>
            <person name="Shapiro H."/>
            <person name="Aerts A."/>
            <person name="Otillar R.P."/>
            <person name="Terry A.Y."/>
            <person name="Boore J.L."/>
            <person name="Simakov O."/>
            <person name="Marletaz F."/>
            <person name="Cho S.-J."/>
            <person name="Edsinger-Gonzales E."/>
            <person name="Havlak P."/>
            <person name="Kuo D.-H."/>
            <person name="Larsson T."/>
            <person name="Lv J."/>
            <person name="Arendt D."/>
            <person name="Savage R."/>
            <person name="Osoegawa K."/>
            <person name="de Jong P."/>
            <person name="Lindberg D.R."/>
            <person name="Seaver E.C."/>
            <person name="Weisblat D.A."/>
            <person name="Putnam N.H."/>
            <person name="Grigoriev I.V."/>
            <person name="Rokhsar D.S."/>
        </authorList>
    </citation>
    <scope>NUCLEOTIDE SEQUENCE</scope>
    <source>
        <strain evidence="8">I ESC-2004</strain>
    </source>
</reference>
<accession>R7U7U2</accession>
<keyword evidence="8" id="KW-1185">Reference proteome</keyword>
<evidence type="ECO:0000313" key="6">
    <source>
        <dbReference type="EMBL" id="ELU02226.1"/>
    </source>
</evidence>
<protein>
    <recommendedName>
        <fullName evidence="5">THD domain-containing protein</fullName>
    </recommendedName>
</protein>
<dbReference type="PANTHER" id="PTHR11471:SF13">
    <property type="entry name" value="TNF FAMILY PROFILE DOMAIN-CONTAINING PROTEIN"/>
    <property type="match status" value="1"/>
</dbReference>
<keyword evidence="4" id="KW-0472">Membrane</keyword>
<dbReference type="GO" id="GO:0005164">
    <property type="term" value="F:tumor necrosis factor receptor binding"/>
    <property type="evidence" value="ECO:0007669"/>
    <property type="project" value="InterPro"/>
</dbReference>